<dbReference type="AlphaFoldDB" id="G7E6Y0"/>
<protein>
    <submittedName>
        <fullName evidence="2">Uncharacterized protein</fullName>
    </submittedName>
</protein>
<dbReference type="EMBL" id="BABT02000153">
    <property type="protein sequence ID" value="GAA98590.1"/>
    <property type="molecule type" value="Genomic_DNA"/>
</dbReference>
<evidence type="ECO:0000313" key="2">
    <source>
        <dbReference type="EMBL" id="GAA98590.1"/>
    </source>
</evidence>
<dbReference type="Proteomes" id="UP000009131">
    <property type="component" value="Unassembled WGS sequence"/>
</dbReference>
<reference evidence="2 3" key="1">
    <citation type="journal article" date="2011" name="J. Gen. Appl. Microbiol.">
        <title>Draft genome sequencing of the enigmatic basidiomycete Mixia osmundae.</title>
        <authorList>
            <person name="Nishida H."/>
            <person name="Nagatsuka Y."/>
            <person name="Sugiyama J."/>
        </authorList>
    </citation>
    <scope>NUCLEOTIDE SEQUENCE [LARGE SCALE GENOMIC DNA]</scope>
    <source>
        <strain evidence="3">CBS 9802 / IAM 14324 / JCM 22182 / KY 12970</strain>
    </source>
</reference>
<gene>
    <name evidence="2" type="primary">Mo05277</name>
    <name evidence="2" type="ORF">E5Q_05277</name>
</gene>
<dbReference type="InParanoid" id="G7E6Y0"/>
<feature type="chain" id="PRO_5012542385" evidence="1">
    <location>
        <begin position="16"/>
        <end position="155"/>
    </location>
</feature>
<comment type="caution">
    <text evidence="2">The sequence shown here is derived from an EMBL/GenBank/DDBJ whole genome shotgun (WGS) entry which is preliminary data.</text>
</comment>
<dbReference type="RefSeq" id="XP_014567596.1">
    <property type="nucleotide sequence ID" value="XM_014712110.1"/>
</dbReference>
<organism evidence="2 3">
    <name type="scientific">Mixia osmundae (strain CBS 9802 / IAM 14324 / JCM 22182 / KY 12970)</name>
    <dbReference type="NCBI Taxonomy" id="764103"/>
    <lineage>
        <taxon>Eukaryota</taxon>
        <taxon>Fungi</taxon>
        <taxon>Dikarya</taxon>
        <taxon>Basidiomycota</taxon>
        <taxon>Pucciniomycotina</taxon>
        <taxon>Mixiomycetes</taxon>
        <taxon>Mixiales</taxon>
        <taxon>Mixiaceae</taxon>
        <taxon>Mixia</taxon>
    </lineage>
</organism>
<dbReference type="HOGENOM" id="CLU_1695936_0_0_1"/>
<proteinExistence type="predicted"/>
<accession>G7E6Y0</accession>
<keyword evidence="1" id="KW-0732">Signal</keyword>
<name>G7E6Y0_MIXOS</name>
<reference evidence="2 3" key="2">
    <citation type="journal article" date="2012" name="Open Biol.">
        <title>Characteristics of nucleosomes and linker DNA regions on the genome of the basidiomycete Mixia osmundae revealed by mono- and dinucleosome mapping.</title>
        <authorList>
            <person name="Nishida H."/>
            <person name="Kondo S."/>
            <person name="Matsumoto T."/>
            <person name="Suzuki Y."/>
            <person name="Yoshikawa H."/>
            <person name="Taylor T.D."/>
            <person name="Sugiyama J."/>
        </authorList>
    </citation>
    <scope>NUCLEOTIDE SEQUENCE [LARGE SCALE GENOMIC DNA]</scope>
    <source>
        <strain evidence="3">CBS 9802 / IAM 14324 / JCM 22182 / KY 12970</strain>
    </source>
</reference>
<feature type="signal peptide" evidence="1">
    <location>
        <begin position="1"/>
        <end position="15"/>
    </location>
</feature>
<evidence type="ECO:0000256" key="1">
    <source>
        <dbReference type="SAM" id="SignalP"/>
    </source>
</evidence>
<sequence length="155" mass="17334">MKYLAFVLLASLASADFVPYIDLCHATVAVPAQPSVFSCGYQIQSGDKHITGGFKGNWNDQWWDIDSLDSKASPSDPLQVCSTGRQYQQFVLEGTRPDLTFAVNFWLLPGLTPKGQTFVIHELWINGEQVAVPPMTDYGMFCNKYGLDKFRGPYK</sequence>
<keyword evidence="3" id="KW-1185">Reference proteome</keyword>
<evidence type="ECO:0000313" key="3">
    <source>
        <dbReference type="Proteomes" id="UP000009131"/>
    </source>
</evidence>